<gene>
    <name evidence="1" type="ORF">BDP81DRAFT_129098</name>
</gene>
<accession>A0AAJ0A315</accession>
<comment type="caution">
    <text evidence="1">The sequence shown here is derived from an EMBL/GenBank/DDBJ whole genome shotgun (WGS) entry which is preliminary data.</text>
</comment>
<dbReference type="AlphaFoldDB" id="A0AAJ0A315"/>
<name>A0AAJ0A315_9PEZI</name>
<reference evidence="1" key="1">
    <citation type="submission" date="2021-06" db="EMBL/GenBank/DDBJ databases">
        <title>Comparative genomics, transcriptomics and evolutionary studies reveal genomic signatures of adaptation to plant cell wall in hemibiotrophic fungi.</title>
        <authorList>
            <consortium name="DOE Joint Genome Institute"/>
            <person name="Baroncelli R."/>
            <person name="Diaz J.F."/>
            <person name="Benocci T."/>
            <person name="Peng M."/>
            <person name="Battaglia E."/>
            <person name="Haridas S."/>
            <person name="Andreopoulos W."/>
            <person name="Labutti K."/>
            <person name="Pangilinan J."/>
            <person name="Floch G.L."/>
            <person name="Makela M.R."/>
            <person name="Henrissat B."/>
            <person name="Grigoriev I.V."/>
            <person name="Crouch J.A."/>
            <person name="De Vries R.P."/>
            <person name="Sukno S.A."/>
            <person name="Thon M.R."/>
        </authorList>
    </citation>
    <scope>NUCLEOTIDE SEQUENCE</scope>
    <source>
        <strain evidence="1">CBS 102054</strain>
    </source>
</reference>
<dbReference type="Proteomes" id="UP001243989">
    <property type="component" value="Unassembled WGS sequence"/>
</dbReference>
<dbReference type="GeneID" id="85466577"/>
<dbReference type="RefSeq" id="XP_060449799.1">
    <property type="nucleotide sequence ID" value="XM_060581715.1"/>
</dbReference>
<dbReference type="EMBL" id="JAHMHQ010000003">
    <property type="protein sequence ID" value="KAK1641192.1"/>
    <property type="molecule type" value="Genomic_DNA"/>
</dbReference>
<sequence length="153" mass="15999">MRLSPCARMTATKGTYLVVASFRLGGKRAALLALPIRQAGKGSSPPNIHTHLVIGPAPHLGPVGCDTPLCQCLWTSGHSNDLSPTLIGCPSLVSAAVNGARKDRIAQDPNVGLLHDPESSTPRSDAKLKLSWANLSIAPIHVFVSIQTALILG</sequence>
<evidence type="ECO:0000313" key="2">
    <source>
        <dbReference type="Proteomes" id="UP001243989"/>
    </source>
</evidence>
<proteinExistence type="predicted"/>
<keyword evidence="2" id="KW-1185">Reference proteome</keyword>
<organism evidence="1 2">
    <name type="scientific">Colletotrichum phormii</name>
    <dbReference type="NCBI Taxonomy" id="359342"/>
    <lineage>
        <taxon>Eukaryota</taxon>
        <taxon>Fungi</taxon>
        <taxon>Dikarya</taxon>
        <taxon>Ascomycota</taxon>
        <taxon>Pezizomycotina</taxon>
        <taxon>Sordariomycetes</taxon>
        <taxon>Hypocreomycetidae</taxon>
        <taxon>Glomerellales</taxon>
        <taxon>Glomerellaceae</taxon>
        <taxon>Colletotrichum</taxon>
        <taxon>Colletotrichum acutatum species complex</taxon>
    </lineage>
</organism>
<evidence type="ECO:0000313" key="1">
    <source>
        <dbReference type="EMBL" id="KAK1641192.1"/>
    </source>
</evidence>
<protein>
    <submittedName>
        <fullName evidence="1">Uncharacterized protein</fullName>
    </submittedName>
</protein>